<keyword evidence="5 8" id="KW-0863">Zinc-finger</keyword>
<name>A0A8K0DJ05_9ROSA</name>
<dbReference type="Pfam" id="PF06203">
    <property type="entry name" value="CCT"/>
    <property type="match status" value="1"/>
</dbReference>
<evidence type="ECO:0000256" key="9">
    <source>
        <dbReference type="PROSITE-ProRule" id="PRU00357"/>
    </source>
</evidence>
<feature type="domain" description="CCT" evidence="12">
    <location>
        <begin position="464"/>
        <end position="506"/>
    </location>
</feature>
<dbReference type="Proteomes" id="UP000796880">
    <property type="component" value="Unassembled WGS sequence"/>
</dbReference>
<comment type="similarity">
    <text evidence="2">Belongs to the CONSTANS family.</text>
</comment>
<evidence type="ECO:0000256" key="10">
    <source>
        <dbReference type="SAM" id="MobiDB-lite"/>
    </source>
</evidence>
<evidence type="ECO:0000256" key="8">
    <source>
        <dbReference type="PROSITE-ProRule" id="PRU00024"/>
    </source>
</evidence>
<keyword evidence="7 9" id="KW-0539">Nucleus</keyword>
<comment type="subcellular location">
    <subcellularLocation>
        <location evidence="1 9">Nucleus</location>
    </subcellularLocation>
</comment>
<evidence type="ECO:0000259" key="11">
    <source>
        <dbReference type="PROSITE" id="PS50119"/>
    </source>
</evidence>
<feature type="compositionally biased region" description="Polar residues" evidence="10">
    <location>
        <begin position="269"/>
        <end position="278"/>
    </location>
</feature>
<comment type="caution">
    <text evidence="13">The sequence shown here is derived from an EMBL/GenBank/DDBJ whole genome shotgun (WGS) entry which is preliminary data.</text>
</comment>
<evidence type="ECO:0000313" key="14">
    <source>
        <dbReference type="Proteomes" id="UP000796880"/>
    </source>
</evidence>
<dbReference type="GO" id="GO:0005634">
    <property type="term" value="C:nucleus"/>
    <property type="evidence" value="ECO:0007669"/>
    <property type="project" value="UniProtKB-SubCell"/>
</dbReference>
<reference evidence="13" key="1">
    <citation type="submission" date="2020-03" db="EMBL/GenBank/DDBJ databases">
        <title>A high-quality chromosome-level genome assembly of a woody plant with both climbing and erect habits, Rhamnella rubrinervis.</title>
        <authorList>
            <person name="Lu Z."/>
            <person name="Yang Y."/>
            <person name="Zhu X."/>
            <person name="Sun Y."/>
        </authorList>
    </citation>
    <scope>NUCLEOTIDE SEQUENCE</scope>
    <source>
        <strain evidence="13">BYM</strain>
        <tissue evidence="13">Leaf</tissue>
    </source>
</reference>
<dbReference type="InterPro" id="IPR049808">
    <property type="entry name" value="CONSTANS-like_Bbox1"/>
</dbReference>
<evidence type="ECO:0000256" key="2">
    <source>
        <dbReference type="ARBA" id="ARBA00010024"/>
    </source>
</evidence>
<dbReference type="InterPro" id="IPR010402">
    <property type="entry name" value="CCT_domain"/>
</dbReference>
<organism evidence="13 14">
    <name type="scientific">Rhamnella rubrinervis</name>
    <dbReference type="NCBI Taxonomy" id="2594499"/>
    <lineage>
        <taxon>Eukaryota</taxon>
        <taxon>Viridiplantae</taxon>
        <taxon>Streptophyta</taxon>
        <taxon>Embryophyta</taxon>
        <taxon>Tracheophyta</taxon>
        <taxon>Spermatophyta</taxon>
        <taxon>Magnoliopsida</taxon>
        <taxon>eudicotyledons</taxon>
        <taxon>Gunneridae</taxon>
        <taxon>Pentapetalae</taxon>
        <taxon>rosids</taxon>
        <taxon>fabids</taxon>
        <taxon>Rosales</taxon>
        <taxon>Rhamnaceae</taxon>
        <taxon>rhamnoid group</taxon>
        <taxon>Rhamneae</taxon>
        <taxon>Rhamnella</taxon>
    </lineage>
</organism>
<evidence type="ECO:0000256" key="4">
    <source>
        <dbReference type="ARBA" id="ARBA00022737"/>
    </source>
</evidence>
<evidence type="ECO:0000256" key="7">
    <source>
        <dbReference type="ARBA" id="ARBA00023242"/>
    </source>
</evidence>
<keyword evidence="4" id="KW-0677">Repeat</keyword>
<evidence type="ECO:0000259" key="12">
    <source>
        <dbReference type="PROSITE" id="PS51017"/>
    </source>
</evidence>
<dbReference type="CDD" id="cd19821">
    <property type="entry name" value="Bbox1_BBX-like"/>
    <property type="match status" value="1"/>
</dbReference>
<gene>
    <name evidence="13" type="ORF">FNV43_RR26678</name>
</gene>
<dbReference type="GO" id="GO:0006355">
    <property type="term" value="P:regulation of DNA-templated transcription"/>
    <property type="evidence" value="ECO:0007669"/>
    <property type="project" value="UniProtKB-ARBA"/>
</dbReference>
<dbReference type="GO" id="GO:0008270">
    <property type="term" value="F:zinc ion binding"/>
    <property type="evidence" value="ECO:0007669"/>
    <property type="project" value="UniProtKB-KW"/>
</dbReference>
<keyword evidence="6" id="KW-0862">Zinc</keyword>
<protein>
    <submittedName>
        <fullName evidence="13">Uncharacterized protein</fullName>
    </submittedName>
</protein>
<evidence type="ECO:0000256" key="6">
    <source>
        <dbReference type="ARBA" id="ARBA00022833"/>
    </source>
</evidence>
<sequence>MEKICEFCTALRPVVYCKADAAHLCLSCDAKVHSANSLSNRHLRTVLCDSCRNHPANIQCLDHLMFLCHVCDKNLHGISSQHQKRAIRSYIGCPSANDFAALWGFKLGEPDSSTHRDEILSSSCGSGNSSVVNLDIAGQSSSQVGGLSKASSADSSSMVSVSQSKLGSSSQHCKIPQKGEQKKNTCFVLQQLLDLNRLQLTDKGNHSPVICGQEKTDTSFSMHHPTKKFHENLDQPLQYTANLHADLQQRDSPLQELKSDSLPFPFSQMEHSPSSSNAALPLQGESFWQCRSPVQSSQLWSQNMQDLGICEELICHDDFNIPDVDLTFRNFEELFGGDQDPNRVLLVDKDLSYSSVEKDMSIDKSDYGYSRAMEDASVASSAYIDHSNDMDRDIGSSKVHNLTGHLDYARPIRPSYSTLSFSVSRFSAESGGTDCLDSELSPCISGGEPSSKLHDLEGAHFEARENAKMRYKEKKKSRLHENHIRYPSRKARADVRKRVKGRFVKTEGYDSDGVDVTRSY</sequence>
<dbReference type="PROSITE" id="PS50119">
    <property type="entry name" value="ZF_BBOX"/>
    <property type="match status" value="2"/>
</dbReference>
<dbReference type="EMBL" id="VOIH02000012">
    <property type="protein sequence ID" value="KAF3431942.1"/>
    <property type="molecule type" value="Genomic_DNA"/>
</dbReference>
<evidence type="ECO:0000256" key="3">
    <source>
        <dbReference type="ARBA" id="ARBA00022723"/>
    </source>
</evidence>
<proteinExistence type="inferred from homology"/>
<dbReference type="PROSITE" id="PS51017">
    <property type="entry name" value="CCT"/>
    <property type="match status" value="1"/>
</dbReference>
<evidence type="ECO:0000313" key="13">
    <source>
        <dbReference type="EMBL" id="KAF3431942.1"/>
    </source>
</evidence>
<dbReference type="PANTHER" id="PTHR31717">
    <property type="entry name" value="ZINC FINGER PROTEIN CONSTANS-LIKE 10"/>
    <property type="match status" value="1"/>
</dbReference>
<dbReference type="SMART" id="SM00336">
    <property type="entry name" value="BBOX"/>
    <property type="match status" value="2"/>
</dbReference>
<dbReference type="AlphaFoldDB" id="A0A8K0DJ05"/>
<keyword evidence="14" id="KW-1185">Reference proteome</keyword>
<feature type="region of interest" description="Disordered" evidence="10">
    <location>
        <begin position="258"/>
        <end position="278"/>
    </location>
</feature>
<keyword evidence="3" id="KW-0479">Metal-binding</keyword>
<feature type="domain" description="B box-type" evidence="11">
    <location>
        <begin position="1"/>
        <end position="47"/>
    </location>
</feature>
<dbReference type="OrthoDB" id="1588981at2759"/>
<dbReference type="InterPro" id="IPR000315">
    <property type="entry name" value="Znf_B-box"/>
</dbReference>
<dbReference type="PANTHER" id="PTHR31717:SF40">
    <property type="entry name" value="ZINC FINGER PROTEIN CONSTANS-LIKE 10"/>
    <property type="match status" value="1"/>
</dbReference>
<accession>A0A8K0DJ05</accession>
<evidence type="ECO:0000256" key="1">
    <source>
        <dbReference type="ARBA" id="ARBA00004123"/>
    </source>
</evidence>
<feature type="domain" description="B box-type" evidence="11">
    <location>
        <begin position="43"/>
        <end position="87"/>
    </location>
</feature>
<evidence type="ECO:0000256" key="5">
    <source>
        <dbReference type="ARBA" id="ARBA00022771"/>
    </source>
</evidence>